<evidence type="ECO:0000256" key="4">
    <source>
        <dbReference type="ARBA" id="ARBA00022695"/>
    </source>
</evidence>
<dbReference type="InterPro" id="IPR043502">
    <property type="entry name" value="DNA/RNA_pol_sf"/>
</dbReference>
<dbReference type="PROSITE" id="PS50878">
    <property type="entry name" value="RT_POL"/>
    <property type="match status" value="1"/>
</dbReference>
<evidence type="ECO:0000256" key="9">
    <source>
        <dbReference type="ARBA" id="ARBA00022918"/>
    </source>
</evidence>
<dbReference type="FunFam" id="3.10.10.10:FF:000007">
    <property type="entry name" value="Retrovirus-related Pol polyprotein from transposon 17.6-like Protein"/>
    <property type="match status" value="1"/>
</dbReference>
<reference evidence="14 15" key="1">
    <citation type="journal article" date="2020" name="Genome Biol. Evol.">
        <title>Comparative genomics of strictly vertically transmitted, feminizing microsporidia endosymbionts of amphipod crustaceans.</title>
        <authorList>
            <person name="Cormier A."/>
            <person name="Chebbi M.A."/>
            <person name="Giraud I."/>
            <person name="Wattier R."/>
            <person name="Teixeira M."/>
            <person name="Gilbert C."/>
            <person name="Rigaud T."/>
            <person name="Cordaux R."/>
        </authorList>
    </citation>
    <scope>NUCLEOTIDE SEQUENCE [LARGE SCALE GENOMIC DNA]</scope>
    <source>
        <strain evidence="14 15">Ou3-Ou53</strain>
    </source>
</reference>
<dbReference type="EMBL" id="SBJO01000219">
    <property type="protein sequence ID" value="KAF9762051.1"/>
    <property type="molecule type" value="Genomic_DNA"/>
</dbReference>
<protein>
    <recommendedName>
        <fullName evidence="1">RNA-directed DNA polymerase</fullName>
        <ecNumber evidence="1">2.7.7.49</ecNumber>
    </recommendedName>
</protein>
<name>A0A9P6KXW5_9MICR</name>
<dbReference type="InterPro" id="IPR012337">
    <property type="entry name" value="RNaseH-like_sf"/>
</dbReference>
<dbReference type="FunFam" id="3.30.70.270:FF:000020">
    <property type="entry name" value="Transposon Tf2-6 polyprotein-like Protein"/>
    <property type="match status" value="1"/>
</dbReference>
<dbReference type="InterPro" id="IPR050951">
    <property type="entry name" value="Retrovirus_Pol_polyprotein"/>
</dbReference>
<keyword evidence="3" id="KW-0808">Transferase</keyword>
<dbReference type="Pfam" id="PF00077">
    <property type="entry name" value="RVP"/>
    <property type="match status" value="1"/>
</dbReference>
<dbReference type="CDD" id="cd09274">
    <property type="entry name" value="RNase_HI_RT_Ty3"/>
    <property type="match status" value="1"/>
</dbReference>
<evidence type="ECO:0000256" key="3">
    <source>
        <dbReference type="ARBA" id="ARBA00022679"/>
    </source>
</evidence>
<evidence type="ECO:0000259" key="13">
    <source>
        <dbReference type="PROSITE" id="PS50994"/>
    </source>
</evidence>
<dbReference type="PROSITE" id="PS00141">
    <property type="entry name" value="ASP_PROTEASE"/>
    <property type="match status" value="1"/>
</dbReference>
<dbReference type="InterPro" id="IPR001584">
    <property type="entry name" value="Integrase_cat-core"/>
</dbReference>
<dbReference type="InterPro" id="IPR041588">
    <property type="entry name" value="Integrase_H2C2"/>
</dbReference>
<evidence type="ECO:0000256" key="2">
    <source>
        <dbReference type="ARBA" id="ARBA00022670"/>
    </source>
</evidence>
<dbReference type="SUPFAM" id="SSF53098">
    <property type="entry name" value="Ribonuclease H-like"/>
    <property type="match status" value="1"/>
</dbReference>
<dbReference type="GO" id="GO:0005634">
    <property type="term" value="C:nucleus"/>
    <property type="evidence" value="ECO:0007669"/>
    <property type="project" value="UniProtKB-ARBA"/>
</dbReference>
<feature type="region of interest" description="Disordered" evidence="10">
    <location>
        <begin position="243"/>
        <end position="270"/>
    </location>
</feature>
<dbReference type="PROSITE" id="PS50175">
    <property type="entry name" value="ASP_PROT_RETROV"/>
    <property type="match status" value="1"/>
</dbReference>
<proteinExistence type="predicted"/>
<dbReference type="EC" id="2.7.7.49" evidence="1"/>
<comment type="caution">
    <text evidence="14">The sequence shown here is derived from an EMBL/GenBank/DDBJ whole genome shotgun (WGS) entry which is preliminary data.</text>
</comment>
<dbReference type="Gene3D" id="3.10.10.10">
    <property type="entry name" value="HIV Type 1 Reverse Transcriptase, subunit A, domain 1"/>
    <property type="match status" value="1"/>
</dbReference>
<dbReference type="InterPro" id="IPR043128">
    <property type="entry name" value="Rev_trsase/Diguanyl_cyclase"/>
</dbReference>
<dbReference type="InterPro" id="IPR036397">
    <property type="entry name" value="RNaseH_sf"/>
</dbReference>
<organism evidence="14 15">
    <name type="scientific">Nosema granulosis</name>
    <dbReference type="NCBI Taxonomy" id="83296"/>
    <lineage>
        <taxon>Eukaryota</taxon>
        <taxon>Fungi</taxon>
        <taxon>Fungi incertae sedis</taxon>
        <taxon>Microsporidia</taxon>
        <taxon>Nosematidae</taxon>
        <taxon>Nosema</taxon>
    </lineage>
</organism>
<evidence type="ECO:0000256" key="7">
    <source>
        <dbReference type="ARBA" id="ARBA00022759"/>
    </source>
</evidence>
<dbReference type="SUPFAM" id="SSF50630">
    <property type="entry name" value="Acid proteases"/>
    <property type="match status" value="1"/>
</dbReference>
<gene>
    <name evidence="14" type="primary">pol_234</name>
    <name evidence="14" type="ORF">NGRA_2246</name>
</gene>
<dbReference type="GO" id="GO:0004190">
    <property type="term" value="F:aspartic-type endopeptidase activity"/>
    <property type="evidence" value="ECO:0007669"/>
    <property type="project" value="UniProtKB-KW"/>
</dbReference>
<dbReference type="Gene3D" id="1.10.340.70">
    <property type="match status" value="1"/>
</dbReference>
<evidence type="ECO:0000256" key="1">
    <source>
        <dbReference type="ARBA" id="ARBA00012493"/>
    </source>
</evidence>
<dbReference type="OrthoDB" id="3341476at2759"/>
<dbReference type="InterPro" id="IPR021109">
    <property type="entry name" value="Peptidase_aspartic_dom_sf"/>
</dbReference>
<keyword evidence="5" id="KW-0540">Nuclease</keyword>
<evidence type="ECO:0000313" key="15">
    <source>
        <dbReference type="Proteomes" id="UP000740883"/>
    </source>
</evidence>
<keyword evidence="6" id="KW-0064">Aspartyl protease</keyword>
<sequence length="1222" mass="142026">MKDMSEHNSINNITSNSPSFYNMATVANGIREFNGNEEEDANIWLRDVLLITNLMNFTEEDTLRIIVMKLRNTALSWTSETLQQASGTIRLEEFLALFKKRFTNLYKTELSLSNFLTSPTPTTREEFTDLLKNGTTIFELKSMNAESLAQVIIGKSPNTIKPLLFQAMEHSNDWHTFIQRAEQVAWLAFPDKILNRISDNTNQHRNTNLTHDPNRFKIPFDRKQQNNRYPQSGRYLTNNRYSQNERYSTNNKYSQSERYSTNNKYPQNERYSMNNRYSQNNMGVRNVCDLHGRCTHNTKQCATLARLREKEWRRHQEVNLIRNEPETDEYEGEEELDDINKEDFIYSINYTTLGNPFFIKGQLFGLQRDCLIDTGADVSIIHRKMIPELIEVTPFQGNVRSACGTQLTISNKLEETRLKILGEDITFSPLITENEPKYIILGVDVIKRYPEIINKIIQRVQLAINLVNNKDEGKEDSRTQEEKTIIEEYNDLFRSTIDKGVSCGIKKHQINTGTAEPIFNRTGRIPVHYEAEVEKEILSNLKLGIIRESNSPWSSRIVPVTKKDGSLRLCIDYRPLNKITIKDKYPIPRIDEILDSLAAAKIFTTLDATSGYYQLKVKEKDREKTAFSWKGGHYEFNRMPFGLCNAPATFQRAMDLILKDSIGQFVIPYLDDIIIYSKSVEEHKTHVKHILKKLKEHNIILNKEKCKFFRNEVKILGNIISEGLVKPDPDKIQCIKQYPLPTTVRELRSFLGIANYCREFIVDFAGKTKCLYDLLKGETKRSVRRLNHSEETIDAFNMLRKSLTETTSRAQPDFTKEFILTTDASEIGMGAILSQINEKGQERMISAFSKNFDKHQKNYSVTDKELLAVVKSIEHYRHYLLGKEFLLKTDHKALTYLWETKPPTSRLLRWAMKLQEFKFRVEYIKGEDNAADGYSRINNIKMNREKEELTREAKDSIIKEYHMTLGHGSPNNMKYAKSKRYKWPKMFSEIDEACKNCVTCKKIGNQVVNTKNKVIETTQENELWEVDLIGRIDDKGKNKFIFIGIDHFSKWIETKIIKHKTGEEIVKAIEELIIKKHGKPQRILSDCGLEFCNKPLKTFIEKHNLTWEYASPFHHQTTGAVERAIQTFMNKLKKLTNYGEINWTKQVEAATLAVNLSFNRAIGNSPFVLKHGRLPELNVDKDLFQPRIWLSKEEIYGKKRKYLGDTDNKSLKAKSQRPRTLK</sequence>
<feature type="domain" description="Peptidase A2" evidence="11">
    <location>
        <begin position="368"/>
        <end position="445"/>
    </location>
</feature>
<dbReference type="Gene3D" id="3.30.420.10">
    <property type="entry name" value="Ribonuclease H-like superfamily/Ribonuclease H"/>
    <property type="match status" value="1"/>
</dbReference>
<dbReference type="AlphaFoldDB" id="A0A9P6KXW5"/>
<dbReference type="FunFam" id="3.10.20.370:FF:000001">
    <property type="entry name" value="Retrovirus-related Pol polyprotein from transposon 17.6-like protein"/>
    <property type="match status" value="1"/>
</dbReference>
<dbReference type="InterPro" id="IPR000477">
    <property type="entry name" value="RT_dom"/>
</dbReference>
<dbReference type="GO" id="GO:0006508">
    <property type="term" value="P:proteolysis"/>
    <property type="evidence" value="ECO:0007669"/>
    <property type="project" value="UniProtKB-KW"/>
</dbReference>
<dbReference type="Pfam" id="PF17917">
    <property type="entry name" value="RT_RNaseH"/>
    <property type="match status" value="1"/>
</dbReference>
<dbReference type="Pfam" id="PF17921">
    <property type="entry name" value="Integrase_H2C2"/>
    <property type="match status" value="1"/>
</dbReference>
<evidence type="ECO:0000259" key="11">
    <source>
        <dbReference type="PROSITE" id="PS50175"/>
    </source>
</evidence>
<evidence type="ECO:0000256" key="10">
    <source>
        <dbReference type="SAM" id="MobiDB-lite"/>
    </source>
</evidence>
<keyword evidence="9" id="KW-0695">RNA-directed DNA polymerase</keyword>
<dbReference type="SUPFAM" id="SSF56672">
    <property type="entry name" value="DNA/RNA polymerases"/>
    <property type="match status" value="1"/>
</dbReference>
<dbReference type="CDD" id="cd01647">
    <property type="entry name" value="RT_LTR"/>
    <property type="match status" value="1"/>
</dbReference>
<evidence type="ECO:0000259" key="12">
    <source>
        <dbReference type="PROSITE" id="PS50878"/>
    </source>
</evidence>
<dbReference type="GO" id="GO:0003964">
    <property type="term" value="F:RNA-directed DNA polymerase activity"/>
    <property type="evidence" value="ECO:0007669"/>
    <property type="project" value="UniProtKB-KW"/>
</dbReference>
<dbReference type="GO" id="GO:0015074">
    <property type="term" value="P:DNA integration"/>
    <property type="evidence" value="ECO:0007669"/>
    <property type="project" value="InterPro"/>
</dbReference>
<dbReference type="InterPro" id="IPR018061">
    <property type="entry name" value="Retropepsins"/>
</dbReference>
<dbReference type="GO" id="GO:0003676">
    <property type="term" value="F:nucleic acid binding"/>
    <property type="evidence" value="ECO:0007669"/>
    <property type="project" value="InterPro"/>
</dbReference>
<dbReference type="CDD" id="cd00303">
    <property type="entry name" value="retropepsin_like"/>
    <property type="match status" value="1"/>
</dbReference>
<dbReference type="InterPro" id="IPR001969">
    <property type="entry name" value="Aspartic_peptidase_AS"/>
</dbReference>
<dbReference type="Gene3D" id="3.30.70.270">
    <property type="match status" value="2"/>
</dbReference>
<dbReference type="Proteomes" id="UP000740883">
    <property type="component" value="Unassembled WGS sequence"/>
</dbReference>
<dbReference type="Gene3D" id="3.10.20.370">
    <property type="match status" value="1"/>
</dbReference>
<dbReference type="PANTHER" id="PTHR37984">
    <property type="entry name" value="PROTEIN CBG26694"/>
    <property type="match status" value="1"/>
</dbReference>
<feature type="domain" description="Reverse transcriptase" evidence="12">
    <location>
        <begin position="541"/>
        <end position="720"/>
    </location>
</feature>
<keyword evidence="7" id="KW-0255">Endonuclease</keyword>
<feature type="domain" description="Integrase catalytic" evidence="13">
    <location>
        <begin position="1016"/>
        <end position="1174"/>
    </location>
</feature>
<keyword evidence="15" id="KW-1185">Reference proteome</keyword>
<dbReference type="Pfam" id="PF00665">
    <property type="entry name" value="rve"/>
    <property type="match status" value="1"/>
</dbReference>
<evidence type="ECO:0000256" key="6">
    <source>
        <dbReference type="ARBA" id="ARBA00022750"/>
    </source>
</evidence>
<dbReference type="InterPro" id="IPR041373">
    <property type="entry name" value="RT_RNaseH"/>
</dbReference>
<keyword evidence="8" id="KW-0378">Hydrolase</keyword>
<dbReference type="PROSITE" id="PS50994">
    <property type="entry name" value="INTEGRASE"/>
    <property type="match status" value="1"/>
</dbReference>
<keyword evidence="2" id="KW-0645">Protease</keyword>
<dbReference type="Pfam" id="PF00078">
    <property type="entry name" value="RVT_1"/>
    <property type="match status" value="1"/>
</dbReference>
<accession>A0A9P6KXW5</accession>
<dbReference type="Gene3D" id="2.40.70.10">
    <property type="entry name" value="Acid Proteases"/>
    <property type="match status" value="1"/>
</dbReference>
<evidence type="ECO:0000256" key="5">
    <source>
        <dbReference type="ARBA" id="ARBA00022722"/>
    </source>
</evidence>
<dbReference type="GO" id="GO:0004519">
    <property type="term" value="F:endonuclease activity"/>
    <property type="evidence" value="ECO:0007669"/>
    <property type="project" value="UniProtKB-KW"/>
</dbReference>
<keyword evidence="4" id="KW-0548">Nucleotidyltransferase</keyword>
<dbReference type="InterPro" id="IPR001995">
    <property type="entry name" value="Peptidase_A2_cat"/>
</dbReference>
<evidence type="ECO:0000256" key="8">
    <source>
        <dbReference type="ARBA" id="ARBA00022801"/>
    </source>
</evidence>
<evidence type="ECO:0000313" key="14">
    <source>
        <dbReference type="EMBL" id="KAF9762051.1"/>
    </source>
</evidence>
<dbReference type="PANTHER" id="PTHR37984:SF5">
    <property type="entry name" value="PROTEIN NYNRIN-LIKE"/>
    <property type="match status" value="1"/>
</dbReference>